<proteinExistence type="predicted"/>
<keyword evidence="2" id="KW-1185">Reference proteome</keyword>
<accession>A0ABQ5SMM5</accession>
<evidence type="ECO:0008006" key="3">
    <source>
        <dbReference type="Google" id="ProtNLM"/>
    </source>
</evidence>
<dbReference type="Proteomes" id="UP001165090">
    <property type="component" value="Unassembled WGS sequence"/>
</dbReference>
<name>A0ABQ5SMM5_9CHLO</name>
<gene>
    <name evidence="1" type="ORF">VaNZ11_016023</name>
</gene>
<organism evidence="1 2">
    <name type="scientific">Volvox africanus</name>
    <dbReference type="NCBI Taxonomy" id="51714"/>
    <lineage>
        <taxon>Eukaryota</taxon>
        <taxon>Viridiplantae</taxon>
        <taxon>Chlorophyta</taxon>
        <taxon>core chlorophytes</taxon>
        <taxon>Chlorophyceae</taxon>
        <taxon>CS clade</taxon>
        <taxon>Chlamydomonadales</taxon>
        <taxon>Volvocaceae</taxon>
        <taxon>Volvox</taxon>
    </lineage>
</organism>
<reference evidence="1 2" key="1">
    <citation type="journal article" date="2023" name="IScience">
        <title>Expanded male sex-determining region conserved during the evolution of homothallism in the green alga Volvox.</title>
        <authorList>
            <person name="Yamamoto K."/>
            <person name="Matsuzaki R."/>
            <person name="Mahakham W."/>
            <person name="Heman W."/>
            <person name="Sekimoto H."/>
            <person name="Kawachi M."/>
            <person name="Minakuchi Y."/>
            <person name="Toyoda A."/>
            <person name="Nozaki H."/>
        </authorList>
    </citation>
    <scope>NUCLEOTIDE SEQUENCE [LARGE SCALE GENOMIC DNA]</scope>
    <source>
        <strain evidence="1 2">NIES-4468</strain>
    </source>
</reference>
<sequence length="214" mass="23614">MCGWSLWAHRRRKNSGKDIFRIQKYWPFLPQISNAGAGEKCSGLICRVAVTRLKAGHCEPAGESRVIVAETTVMHKLSHKCIVEFLGVGSTDSSTEGAKQNTMFLVQGAMAVAMSRATVNLALVPARKKLIFNIPTCRTVSLFQSPHRTLCLVFFAVLPNVQYRTRGQKHAVRCLTVAVTQAPVVTCLPLAPCRTYLPSTSIMLSLFCCFPRLC</sequence>
<protein>
    <recommendedName>
        <fullName evidence="3">Serine-threonine/tyrosine-protein kinase catalytic domain-containing protein</fullName>
    </recommendedName>
</protein>
<evidence type="ECO:0000313" key="2">
    <source>
        <dbReference type="Proteomes" id="UP001165090"/>
    </source>
</evidence>
<comment type="caution">
    <text evidence="1">The sequence shown here is derived from an EMBL/GenBank/DDBJ whole genome shotgun (WGS) entry which is preliminary data.</text>
</comment>
<evidence type="ECO:0000313" key="1">
    <source>
        <dbReference type="EMBL" id="GLI70929.1"/>
    </source>
</evidence>
<dbReference type="EMBL" id="BSDZ01000101">
    <property type="protein sequence ID" value="GLI70929.1"/>
    <property type="molecule type" value="Genomic_DNA"/>
</dbReference>